<keyword evidence="3" id="KW-1185">Reference proteome</keyword>
<dbReference type="EMBL" id="CP046600">
    <property type="protein sequence ID" value="QUR68822.1"/>
    <property type="molecule type" value="Genomic_DNA"/>
</dbReference>
<dbReference type="Gene3D" id="3.90.25.10">
    <property type="entry name" value="UDP-galactose 4-epimerase, domain 1"/>
    <property type="match status" value="1"/>
</dbReference>
<protein>
    <submittedName>
        <fullName evidence="2">NAD(P)H-binding protein</fullName>
    </submittedName>
</protein>
<organism evidence="2 3">
    <name type="scientific">Mycobacterium spongiae</name>
    <dbReference type="NCBI Taxonomy" id="886343"/>
    <lineage>
        <taxon>Bacteria</taxon>
        <taxon>Bacillati</taxon>
        <taxon>Actinomycetota</taxon>
        <taxon>Actinomycetes</taxon>
        <taxon>Mycobacteriales</taxon>
        <taxon>Mycobacteriaceae</taxon>
        <taxon>Mycobacterium</taxon>
    </lineage>
</organism>
<feature type="domain" description="NmrA-like" evidence="1">
    <location>
        <begin position="57"/>
        <end position="330"/>
    </location>
</feature>
<dbReference type="Pfam" id="PF05368">
    <property type="entry name" value="NmrA"/>
    <property type="match status" value="1"/>
</dbReference>
<dbReference type="PANTHER" id="PTHR43162">
    <property type="match status" value="1"/>
</dbReference>
<dbReference type="AlphaFoldDB" id="A0A975JZY3"/>
<evidence type="ECO:0000313" key="2">
    <source>
        <dbReference type="EMBL" id="QUR68822.1"/>
    </source>
</evidence>
<evidence type="ECO:0000313" key="3">
    <source>
        <dbReference type="Proteomes" id="UP000682202"/>
    </source>
</evidence>
<name>A0A975JZY3_9MYCO</name>
<reference evidence="2" key="1">
    <citation type="submission" date="2019-12" db="EMBL/GenBank/DDBJ databases">
        <title>Mycobacterium spongiae sp. nov.</title>
        <authorList>
            <person name="Stinear T."/>
        </authorList>
    </citation>
    <scope>NUCLEOTIDE SEQUENCE</scope>
    <source>
        <strain evidence="2">FSD4b-SM</strain>
    </source>
</reference>
<dbReference type="InterPro" id="IPR036291">
    <property type="entry name" value="NAD(P)-bd_dom_sf"/>
</dbReference>
<dbReference type="KEGG" id="mspg:F6B93_18620"/>
<evidence type="ECO:0000259" key="1">
    <source>
        <dbReference type="Pfam" id="PF05368"/>
    </source>
</evidence>
<dbReference type="InterPro" id="IPR051604">
    <property type="entry name" value="Ergot_Alk_Oxidoreductase"/>
</dbReference>
<sequence length="358" mass="39226">MAQENSLSVIRRATCGPLAATPENRCRPDRVGDEPGIRRRGCLRREQETDVVDGLSVLIAGATGFVGSELVRYLGQTRRDVRIRALTRYPESEAARRVAAPATVTLVKGDFADRSSLEAAAAGVDRAYFACNNVADQRRYECDFIDVCREMRVGRLVKLSMLPWFCRPDVRGHGATHYHIARHLHASGMPNVVVQAGYFFQSLFYFARPIREEGILPQLLGDAKPTFVDTRDVAQYAAALLTCSDDMFAAFDGRDVVVVGAEDLGGEDIAAAFGRAGIDVRYERVAPQEFRTGLVCDGVREDVAANITAIHTYLYEGSADVSNQATTSELANLPDVPAQPRRFADFVAEAAAAFSRDQ</sequence>
<dbReference type="Gene3D" id="3.40.50.720">
    <property type="entry name" value="NAD(P)-binding Rossmann-like Domain"/>
    <property type="match status" value="1"/>
</dbReference>
<gene>
    <name evidence="2" type="ORF">F6B93_18620</name>
</gene>
<accession>A0A975JZY3</accession>
<dbReference type="SUPFAM" id="SSF51735">
    <property type="entry name" value="NAD(P)-binding Rossmann-fold domains"/>
    <property type="match status" value="1"/>
</dbReference>
<proteinExistence type="predicted"/>
<dbReference type="Proteomes" id="UP000682202">
    <property type="component" value="Chromosome"/>
</dbReference>
<dbReference type="PANTHER" id="PTHR43162:SF1">
    <property type="entry name" value="PRESTALK A DIFFERENTIATION PROTEIN A"/>
    <property type="match status" value="1"/>
</dbReference>
<dbReference type="InterPro" id="IPR008030">
    <property type="entry name" value="NmrA-like"/>
</dbReference>